<evidence type="ECO:0000313" key="2">
    <source>
        <dbReference type="Proteomes" id="UP000482155"/>
    </source>
</evidence>
<reference evidence="1 2" key="1">
    <citation type="submission" date="2020-02" db="EMBL/GenBank/DDBJ databases">
        <authorList>
            <person name="Kim M.K."/>
        </authorList>
    </citation>
    <scope>NUCLEOTIDE SEQUENCE [LARGE SCALE GENOMIC DNA]</scope>
    <source>
        <strain evidence="1 2">17J57-3</strain>
    </source>
</reference>
<sequence length="93" mass="10843">MDLKEAESAVAWVRTVANKNNGELPDYSTYTDQVKKYLNDPYNMPFKLPKEYQYAYLRVKGMSHADAFERMGLKPIAAAGKSEQKSAWWKFWE</sequence>
<keyword evidence="2" id="KW-1185">Reference proteome</keyword>
<name>A0A6B3SIP3_9BURK</name>
<proteinExistence type="predicted"/>
<dbReference type="Proteomes" id="UP000482155">
    <property type="component" value="Unassembled WGS sequence"/>
</dbReference>
<dbReference type="EMBL" id="JAAIVB010000014">
    <property type="protein sequence ID" value="NEX60724.1"/>
    <property type="molecule type" value="Genomic_DNA"/>
</dbReference>
<comment type="caution">
    <text evidence="1">The sequence shown here is derived from an EMBL/GenBank/DDBJ whole genome shotgun (WGS) entry which is preliminary data.</text>
</comment>
<dbReference type="RefSeq" id="WP_163961241.1">
    <property type="nucleotide sequence ID" value="NZ_JAAIVB010000014.1"/>
</dbReference>
<protein>
    <submittedName>
        <fullName evidence="1">Uncharacterized protein</fullName>
    </submittedName>
</protein>
<evidence type="ECO:0000313" key="1">
    <source>
        <dbReference type="EMBL" id="NEX60724.1"/>
    </source>
</evidence>
<gene>
    <name evidence="1" type="ORF">G3574_06510</name>
</gene>
<accession>A0A6B3SIP3</accession>
<organism evidence="1 2">
    <name type="scientific">Noviherbaspirillum galbum</name>
    <dbReference type="NCBI Taxonomy" id="2709383"/>
    <lineage>
        <taxon>Bacteria</taxon>
        <taxon>Pseudomonadati</taxon>
        <taxon>Pseudomonadota</taxon>
        <taxon>Betaproteobacteria</taxon>
        <taxon>Burkholderiales</taxon>
        <taxon>Oxalobacteraceae</taxon>
        <taxon>Noviherbaspirillum</taxon>
    </lineage>
</organism>
<dbReference type="AlphaFoldDB" id="A0A6B3SIP3"/>